<name>A0A1Y6FY54_9GAMM</name>
<dbReference type="EMBL" id="FXWH01000003">
    <property type="protein sequence ID" value="SMQ80362.1"/>
    <property type="molecule type" value="Genomic_DNA"/>
</dbReference>
<accession>A0A1Y6FY54</accession>
<sequence>MPTDKETFTSLSPSQHIVLSKQSASMTPEPPETNQIEHYSPNMTNHAQKEMLDKLRAAKRSISIQDESYDELVELAQNYMPEDEDIGYFDWNGYSVTAFLQENGAYTFELLVSDFFDRFHSGESLVTANVEHLDSDESSGRWDSVREFELRQSLSNQLTPGSYNINYVSCRQRRCVAEVVISGNFDFSKAQMHSLAAMFRREGHQPQILYYHPIWSFDIYYSE</sequence>
<reference evidence="2" key="1">
    <citation type="submission" date="2017-04" db="EMBL/GenBank/DDBJ databases">
        <authorList>
            <person name="Varghese N."/>
            <person name="Submissions S."/>
        </authorList>
    </citation>
    <scope>NUCLEOTIDE SEQUENCE [LARGE SCALE GENOMIC DNA]</scope>
</reference>
<gene>
    <name evidence="1" type="ORF">SAMN06297229_2128</name>
</gene>
<organism evidence="1 2">
    <name type="scientific">Pseudidiomarina planktonica</name>
    <dbReference type="NCBI Taxonomy" id="1323738"/>
    <lineage>
        <taxon>Bacteria</taxon>
        <taxon>Pseudomonadati</taxon>
        <taxon>Pseudomonadota</taxon>
        <taxon>Gammaproteobacteria</taxon>
        <taxon>Alteromonadales</taxon>
        <taxon>Idiomarinaceae</taxon>
        <taxon>Pseudidiomarina</taxon>
    </lineage>
</organism>
<evidence type="ECO:0000313" key="1">
    <source>
        <dbReference type="EMBL" id="SMQ80362.1"/>
    </source>
</evidence>
<proteinExistence type="predicted"/>
<evidence type="ECO:0000313" key="2">
    <source>
        <dbReference type="Proteomes" id="UP000194450"/>
    </source>
</evidence>
<dbReference type="AlphaFoldDB" id="A0A1Y6FY54"/>
<keyword evidence="2" id="KW-1185">Reference proteome</keyword>
<dbReference type="Proteomes" id="UP000194450">
    <property type="component" value="Unassembled WGS sequence"/>
</dbReference>
<protein>
    <submittedName>
        <fullName evidence="1">Uncharacterized protein</fullName>
    </submittedName>
</protein>